<name>A0AC61QL99_9BACT</name>
<organism evidence="1 2">
    <name type="scientific">Candidatus Syntrophosphaera thermopropionivorans</name>
    <dbReference type="NCBI Taxonomy" id="2593015"/>
    <lineage>
        <taxon>Bacteria</taxon>
        <taxon>Pseudomonadati</taxon>
        <taxon>Candidatus Cloacimonadota</taxon>
        <taxon>Candidatus Cloacimonadia</taxon>
        <taxon>Candidatus Cloacimonadales</taxon>
        <taxon>Candidatus Cloacimonadaceae</taxon>
        <taxon>Candidatus Syntrophosphaera</taxon>
    </lineage>
</organism>
<gene>
    <name evidence="1" type="ORF">E0946_01075</name>
</gene>
<comment type="caution">
    <text evidence="1">The sequence shown here is derived from an EMBL/GenBank/DDBJ whole genome shotgun (WGS) entry which is preliminary data.</text>
</comment>
<dbReference type="EMBL" id="SMOG01000001">
    <property type="protein sequence ID" value="TDF74705.1"/>
    <property type="molecule type" value="Genomic_DNA"/>
</dbReference>
<proteinExistence type="predicted"/>
<dbReference type="Proteomes" id="UP000294588">
    <property type="component" value="Unassembled WGS sequence"/>
</dbReference>
<sequence length="248" mass="27761">MKHNIIRPYGDKSGDGKVQLSFTLPVPPDDWGKEAAKQLLKQMGFEDIIICGIRDLHEGFTHFIAYAVTPCSVDSSKIKVKKVDTPVMEMEEVDEFIKENIRRKITVVGACIESDAHTVGIDAIMNMKGYNHRYGLERYQWFNAINLGAQVPCEELLRRAREENADAVLVSQVVTQNNIHIHNLTRLIELAETEKLRDKMLFICGGPKISHELAIELGYDAGFGPGTYANEVASYIAVTLAKKLAQKS</sequence>
<protein>
    <submittedName>
        <fullName evidence="1">Uncharacterized protein</fullName>
    </submittedName>
</protein>
<evidence type="ECO:0000313" key="1">
    <source>
        <dbReference type="EMBL" id="TDF74705.1"/>
    </source>
</evidence>
<keyword evidence="2" id="KW-1185">Reference proteome</keyword>
<accession>A0AC61QL99</accession>
<reference evidence="1" key="1">
    <citation type="submission" date="2019-03" db="EMBL/GenBank/DDBJ databases">
        <title>Candidatus Syntrophosphaera thermopropionivorans: a novel player in syntrophic propionate oxidation during anaerobic digestion.</title>
        <authorList>
            <person name="Dyksma S."/>
        </authorList>
    </citation>
    <scope>NUCLEOTIDE SEQUENCE</scope>
    <source>
        <strain evidence="1">W5</strain>
    </source>
</reference>
<evidence type="ECO:0000313" key="2">
    <source>
        <dbReference type="Proteomes" id="UP000294588"/>
    </source>
</evidence>